<protein>
    <submittedName>
        <fullName evidence="1">Tetratricopeptide repeat protein</fullName>
    </submittedName>
</protein>
<keyword evidence="2" id="KW-1185">Reference proteome</keyword>
<reference evidence="1" key="1">
    <citation type="submission" date="2021-08" db="EMBL/GenBank/DDBJ databases">
        <title>Novel anaerobic bacterium isolated from sea squirt in East Sea, Republic of Korea.</title>
        <authorList>
            <person name="Nguyen T.H."/>
            <person name="Li Z."/>
            <person name="Lee Y.-J."/>
            <person name="Ko J."/>
            <person name="Kim S.-G."/>
        </authorList>
    </citation>
    <scope>NUCLEOTIDE SEQUENCE</scope>
    <source>
        <strain evidence="1">KCTC 25031</strain>
    </source>
</reference>
<evidence type="ECO:0000313" key="2">
    <source>
        <dbReference type="Proteomes" id="UP000826212"/>
    </source>
</evidence>
<dbReference type="Proteomes" id="UP000826212">
    <property type="component" value="Chromosome"/>
</dbReference>
<sequence length="592" mass="69735">MINDITTMIKKGITKQSILYLSFFGFILFSNILRAQPSENIPTSLQESFQKYETLKKNNPYQAVSMMKEAANLDIIQNNNKVKSSIYNRIGNIYLELKIYPLAMDAYFESLKYINLAKDENGKAYCLNDIGNVYYALNNFQLPQKYYQQSLEIFEKLKDNYGIAVACNNLGMVALKTQKYEKALSFYKRALVIRKQNNNLGLIGHSKLLIAQVFLEQGYFEKAINYMKEARQMYARDREPENVATADFQLGKAYFLYKKYPESLHFYESALNLYTLKQQHLEVGNTTLEIAACYENLDKYKQAEESAQRANILFESYKLKSRKLDAILFLSKLYLKQNRYKEAAKYQTEYINLEKLIETENSRSEFSKLLYSIDAFKETQEIKQLRVINSQQTLRTRLLLVLFLISILFIIYFIISFNQKRKQQQLMNNKTKEIASLELYKKEQENERLNRELNFRNNELASKAISMVKTNEFIDEIIKLLQQLIIPKTAQKSINQIIDKLNFFKKDDGWKEFEVRFEKVHSDFYRNIEKSHPNLTPNERKICAFLRLNMTTKEISALTYKSAKSIDVARSRLRKKMDLPRDENLITYLSQF</sequence>
<evidence type="ECO:0000313" key="1">
    <source>
        <dbReference type="EMBL" id="QZE15753.1"/>
    </source>
</evidence>
<dbReference type="EMBL" id="CP081303">
    <property type="protein sequence ID" value="QZE15753.1"/>
    <property type="molecule type" value="Genomic_DNA"/>
</dbReference>
<name>A0AC61NJ34_9BACT</name>
<accession>A0AC61NJ34</accession>
<proteinExistence type="predicted"/>
<gene>
    <name evidence="1" type="ORF">K4L44_07940</name>
</gene>
<organism evidence="1 2">
    <name type="scientific">Halosquirtibacter laminarini</name>
    <dbReference type="NCBI Taxonomy" id="3374600"/>
    <lineage>
        <taxon>Bacteria</taxon>
        <taxon>Pseudomonadati</taxon>
        <taxon>Bacteroidota</taxon>
        <taxon>Bacteroidia</taxon>
        <taxon>Marinilabiliales</taxon>
        <taxon>Prolixibacteraceae</taxon>
        <taxon>Halosquirtibacter</taxon>
    </lineage>
</organism>